<evidence type="ECO:0000256" key="4">
    <source>
        <dbReference type="ARBA" id="ARBA00023235"/>
    </source>
</evidence>
<dbReference type="Proteomes" id="UP001069802">
    <property type="component" value="Unassembled WGS sequence"/>
</dbReference>
<organism evidence="7 8">
    <name type="scientific">Kiloniella laminariae</name>
    <dbReference type="NCBI Taxonomy" id="454162"/>
    <lineage>
        <taxon>Bacteria</taxon>
        <taxon>Pseudomonadati</taxon>
        <taxon>Pseudomonadota</taxon>
        <taxon>Alphaproteobacteria</taxon>
        <taxon>Rhodospirillales</taxon>
        <taxon>Kiloniellaceae</taxon>
        <taxon>Kiloniella</taxon>
    </lineage>
</organism>
<dbReference type="InterPro" id="IPR023750">
    <property type="entry name" value="RbsD-like_sf"/>
</dbReference>
<sequence length="139" mass="14962">MKKTALLNGPLSALIAQLGHGEEICISDAGLPIPETVTRIDLALTRGIPSFLDVLDAISSEMMVEKALVAEELSVNSSALHSAINERINRLETAQGNWISLQTVCHEKFKLRSASCRAVVRTGECTPYANIILTAGVDF</sequence>
<dbReference type="Gene3D" id="3.40.1650.10">
    <property type="entry name" value="RbsD-like domain"/>
    <property type="match status" value="1"/>
</dbReference>
<dbReference type="InterPro" id="IPR023064">
    <property type="entry name" value="D-ribose_pyranase"/>
</dbReference>
<accession>A0ABT4LHS0</accession>
<comment type="subunit">
    <text evidence="6">Homodecamer.</text>
</comment>
<feature type="binding site" evidence="6">
    <location>
        <begin position="128"/>
        <end position="130"/>
    </location>
    <ligand>
        <name>substrate</name>
    </ligand>
</feature>
<dbReference type="Pfam" id="PF05025">
    <property type="entry name" value="RbsD_FucU"/>
    <property type="match status" value="1"/>
</dbReference>
<feature type="active site" description="Proton donor" evidence="6">
    <location>
        <position position="20"/>
    </location>
</feature>
<evidence type="ECO:0000256" key="2">
    <source>
        <dbReference type="ARBA" id="ARBA00012862"/>
    </source>
</evidence>
<evidence type="ECO:0000313" key="8">
    <source>
        <dbReference type="Proteomes" id="UP001069802"/>
    </source>
</evidence>
<comment type="similarity">
    <text evidence="6">Belongs to the RbsD / FucU family. RbsD subfamily.</text>
</comment>
<comment type="catalytic activity">
    <reaction evidence="1 6">
        <text>beta-D-ribopyranose = beta-D-ribofuranose</text>
        <dbReference type="Rhea" id="RHEA:25432"/>
        <dbReference type="ChEBI" id="CHEBI:27476"/>
        <dbReference type="ChEBI" id="CHEBI:47002"/>
        <dbReference type="EC" id="5.4.99.62"/>
    </reaction>
</comment>
<proteinExistence type="inferred from homology"/>
<dbReference type="PANTHER" id="PTHR37831:SF1">
    <property type="entry name" value="D-RIBOSE PYRANASE"/>
    <property type="match status" value="1"/>
</dbReference>
<comment type="pathway">
    <text evidence="6">Carbohydrate metabolism; D-ribose degradation; D-ribose 5-phosphate from beta-D-ribopyranose: step 1/2.</text>
</comment>
<dbReference type="EC" id="5.4.99.62" evidence="2 6"/>
<feature type="binding site" evidence="6">
    <location>
        <position position="28"/>
    </location>
    <ligand>
        <name>substrate</name>
    </ligand>
</feature>
<evidence type="ECO:0000256" key="5">
    <source>
        <dbReference type="ARBA" id="ARBA00023277"/>
    </source>
</evidence>
<dbReference type="PANTHER" id="PTHR37831">
    <property type="entry name" value="D-RIBOSE PYRANASE"/>
    <property type="match status" value="1"/>
</dbReference>
<dbReference type="InterPro" id="IPR007721">
    <property type="entry name" value="RbsD_FucU"/>
</dbReference>
<dbReference type="EMBL" id="JAPWGY010000002">
    <property type="protein sequence ID" value="MCZ4280649.1"/>
    <property type="molecule type" value="Genomic_DNA"/>
</dbReference>
<feature type="binding site" evidence="6">
    <location>
        <position position="106"/>
    </location>
    <ligand>
        <name>substrate</name>
    </ligand>
</feature>
<name>A0ABT4LHS0_9PROT</name>
<gene>
    <name evidence="6 7" type="primary">rbsD</name>
    <name evidence="7" type="ORF">O4H49_07655</name>
</gene>
<keyword evidence="8" id="KW-1185">Reference proteome</keyword>
<evidence type="ECO:0000313" key="7">
    <source>
        <dbReference type="EMBL" id="MCZ4280649.1"/>
    </source>
</evidence>
<dbReference type="HAMAP" id="MF_01661">
    <property type="entry name" value="D_rib_pyranase"/>
    <property type="match status" value="1"/>
</dbReference>
<protein>
    <recommendedName>
        <fullName evidence="2 6">D-ribose pyranase</fullName>
        <ecNumber evidence="2 6">5.4.99.62</ecNumber>
    </recommendedName>
</protein>
<comment type="caution">
    <text evidence="7">The sequence shown here is derived from an EMBL/GenBank/DDBJ whole genome shotgun (WGS) entry which is preliminary data.</text>
</comment>
<dbReference type="GO" id="GO:0062193">
    <property type="term" value="F:D-ribose pyranase activity"/>
    <property type="evidence" value="ECO:0007669"/>
    <property type="project" value="UniProtKB-EC"/>
</dbReference>
<comment type="function">
    <text evidence="6">Catalyzes the interconversion of beta-pyran and beta-furan forms of D-ribose.</text>
</comment>
<dbReference type="NCBIfam" id="NF008761">
    <property type="entry name" value="PRK11797.1"/>
    <property type="match status" value="1"/>
</dbReference>
<dbReference type="SUPFAM" id="SSF102546">
    <property type="entry name" value="RbsD-like"/>
    <property type="match status" value="1"/>
</dbReference>
<evidence type="ECO:0000256" key="1">
    <source>
        <dbReference type="ARBA" id="ARBA00000223"/>
    </source>
</evidence>
<reference evidence="7" key="1">
    <citation type="submission" date="2022-12" db="EMBL/GenBank/DDBJ databases">
        <title>Bacterial isolates from different developmental stages of Nematostella vectensis.</title>
        <authorList>
            <person name="Fraune S."/>
        </authorList>
    </citation>
    <scope>NUCLEOTIDE SEQUENCE</scope>
    <source>
        <strain evidence="7">G21630-S1</strain>
    </source>
</reference>
<dbReference type="RefSeq" id="WP_269422832.1">
    <property type="nucleotide sequence ID" value="NZ_JAPWGY010000002.1"/>
</dbReference>
<keyword evidence="5 6" id="KW-0119">Carbohydrate metabolism</keyword>
<keyword evidence="4 6" id="KW-0413">Isomerase</keyword>
<keyword evidence="3 6" id="KW-0963">Cytoplasm</keyword>
<evidence type="ECO:0000256" key="6">
    <source>
        <dbReference type="HAMAP-Rule" id="MF_01661"/>
    </source>
</evidence>
<evidence type="ECO:0000256" key="3">
    <source>
        <dbReference type="ARBA" id="ARBA00022490"/>
    </source>
</evidence>
<comment type="subcellular location">
    <subcellularLocation>
        <location evidence="6">Cytoplasm</location>
    </subcellularLocation>
</comment>